<feature type="compositionally biased region" description="Basic and acidic residues" evidence="2">
    <location>
        <begin position="152"/>
        <end position="166"/>
    </location>
</feature>
<dbReference type="AlphaFoldDB" id="A0A1Y6F8J7"/>
<proteinExistence type="inferred from homology"/>
<accession>A0A1Y6F8J7</accession>
<feature type="region of interest" description="Disordered" evidence="2">
    <location>
        <begin position="133"/>
        <end position="166"/>
    </location>
</feature>
<dbReference type="PANTHER" id="PTHR35024:SF4">
    <property type="entry name" value="POLYMER-FORMING CYTOSKELETAL PROTEIN"/>
    <property type="match status" value="1"/>
</dbReference>
<sequence length="166" mass="17226">MFSKKSDESPSSRNARPETPTMAARNNGNSTFSVIGSDVSIKGDISASADLHVDGAIEGDIKCASLVQGETSVVTGGIEAETARLAGKVVGSIRARELVVLRSARIEGDVQYDALTIEQGAHVEGRFAHAMPNRRTDDAEGNAQAPAAPGGEKPKSPDEPKLSLAG</sequence>
<evidence type="ECO:0000256" key="1">
    <source>
        <dbReference type="ARBA" id="ARBA00044755"/>
    </source>
</evidence>
<evidence type="ECO:0000313" key="3">
    <source>
        <dbReference type="EMBL" id="SMQ69042.1"/>
    </source>
</evidence>
<gene>
    <name evidence="3" type="ORF">SAMN06297468_1294</name>
</gene>
<protein>
    <submittedName>
        <fullName evidence="3">Polymer-forming protein</fullName>
    </submittedName>
</protein>
<dbReference type="Proteomes" id="UP000194420">
    <property type="component" value="Unassembled WGS sequence"/>
</dbReference>
<evidence type="ECO:0000313" key="4">
    <source>
        <dbReference type="Proteomes" id="UP000194420"/>
    </source>
</evidence>
<feature type="region of interest" description="Disordered" evidence="2">
    <location>
        <begin position="1"/>
        <end position="30"/>
    </location>
</feature>
<reference evidence="4" key="1">
    <citation type="submission" date="2017-04" db="EMBL/GenBank/DDBJ databases">
        <authorList>
            <person name="Varghese N."/>
            <person name="Submissions S."/>
        </authorList>
    </citation>
    <scope>NUCLEOTIDE SEQUENCE [LARGE SCALE GENOMIC DNA]</scope>
</reference>
<organism evidence="3 4">
    <name type="scientific">Altererythrobacter xiamenensis</name>
    <dbReference type="NCBI Taxonomy" id="1316679"/>
    <lineage>
        <taxon>Bacteria</taxon>
        <taxon>Pseudomonadati</taxon>
        <taxon>Pseudomonadota</taxon>
        <taxon>Alphaproteobacteria</taxon>
        <taxon>Sphingomonadales</taxon>
        <taxon>Erythrobacteraceae</taxon>
        <taxon>Altererythrobacter</taxon>
    </lineage>
</organism>
<comment type="similarity">
    <text evidence="1">Belongs to the bactofilin family.</text>
</comment>
<evidence type="ECO:0000256" key="2">
    <source>
        <dbReference type="SAM" id="MobiDB-lite"/>
    </source>
</evidence>
<dbReference type="EMBL" id="FXWG01000002">
    <property type="protein sequence ID" value="SMQ69042.1"/>
    <property type="molecule type" value="Genomic_DNA"/>
</dbReference>
<keyword evidence="4" id="KW-1185">Reference proteome</keyword>
<dbReference type="PANTHER" id="PTHR35024">
    <property type="entry name" value="HYPOTHETICAL CYTOSOLIC PROTEIN"/>
    <property type="match status" value="1"/>
</dbReference>
<feature type="compositionally biased region" description="Basic and acidic residues" evidence="2">
    <location>
        <begin position="1"/>
        <end position="10"/>
    </location>
</feature>
<dbReference type="InterPro" id="IPR007607">
    <property type="entry name" value="BacA/B"/>
</dbReference>
<name>A0A1Y6F8J7_9SPHN</name>
<dbReference type="Pfam" id="PF04519">
    <property type="entry name" value="Bactofilin"/>
    <property type="match status" value="1"/>
</dbReference>